<evidence type="ECO:0000256" key="1">
    <source>
        <dbReference type="SAM" id="MobiDB-lite"/>
    </source>
</evidence>
<gene>
    <name evidence="3" type="ORF">E4U60_005767</name>
</gene>
<keyword evidence="2" id="KW-1133">Transmembrane helix</keyword>
<proteinExistence type="predicted"/>
<dbReference type="OrthoDB" id="5091726at2759"/>
<name>A0A9P7MGZ4_9HYPO</name>
<feature type="region of interest" description="Disordered" evidence="1">
    <location>
        <begin position="157"/>
        <end position="204"/>
    </location>
</feature>
<dbReference type="AlphaFoldDB" id="A0A9P7MGZ4"/>
<evidence type="ECO:0000256" key="2">
    <source>
        <dbReference type="SAM" id="Phobius"/>
    </source>
</evidence>
<dbReference type="Proteomes" id="UP000706124">
    <property type="component" value="Unassembled WGS sequence"/>
</dbReference>
<feature type="compositionally biased region" description="Acidic residues" evidence="1">
    <location>
        <begin position="192"/>
        <end position="204"/>
    </location>
</feature>
<feature type="compositionally biased region" description="Polar residues" evidence="1">
    <location>
        <begin position="161"/>
        <end position="177"/>
    </location>
</feature>
<evidence type="ECO:0000313" key="4">
    <source>
        <dbReference type="Proteomes" id="UP000706124"/>
    </source>
</evidence>
<evidence type="ECO:0000313" key="3">
    <source>
        <dbReference type="EMBL" id="KAG5944710.1"/>
    </source>
</evidence>
<accession>A0A9P7MGZ4</accession>
<keyword evidence="2" id="KW-0812">Transmembrane</keyword>
<reference evidence="3 4" key="1">
    <citation type="journal article" date="2020" name="bioRxiv">
        <title>Whole genome comparisons of ergot fungi reveals the divergence and evolution of species within the genus Claviceps are the result of varying mechanisms driving genome evolution and host range expansion.</title>
        <authorList>
            <person name="Wyka S.A."/>
            <person name="Mondo S.J."/>
            <person name="Liu M."/>
            <person name="Dettman J."/>
            <person name="Nalam V."/>
            <person name="Broders K.D."/>
        </authorList>
    </citation>
    <scope>NUCLEOTIDE SEQUENCE [LARGE SCALE GENOMIC DNA]</scope>
    <source>
        <strain evidence="3 4">CCC 1485</strain>
    </source>
</reference>
<keyword evidence="4" id="KW-1185">Reference proteome</keyword>
<feature type="compositionally biased region" description="Basic and acidic residues" evidence="1">
    <location>
        <begin position="180"/>
        <end position="191"/>
    </location>
</feature>
<organism evidence="3 4">
    <name type="scientific">Claviceps pazoutovae</name>
    <dbReference type="NCBI Taxonomy" id="1649127"/>
    <lineage>
        <taxon>Eukaryota</taxon>
        <taxon>Fungi</taxon>
        <taxon>Dikarya</taxon>
        <taxon>Ascomycota</taxon>
        <taxon>Pezizomycotina</taxon>
        <taxon>Sordariomycetes</taxon>
        <taxon>Hypocreomycetidae</taxon>
        <taxon>Hypocreales</taxon>
        <taxon>Clavicipitaceae</taxon>
        <taxon>Claviceps</taxon>
    </lineage>
</organism>
<keyword evidence="2" id="KW-0472">Membrane</keyword>
<dbReference type="EMBL" id="SRPO01000052">
    <property type="protein sequence ID" value="KAG5944710.1"/>
    <property type="molecule type" value="Genomic_DNA"/>
</dbReference>
<sequence>MSKPRPTLENSRLEIILLATAVFVLVSLLAILILVCVSLKHSQSNSPLADHTDTHQTHYETSYYGTAWGGSWSERWDAGPLRTYQDNENSCLLVRRRSAPIEGGVRGEIANFKNLIPLQIPDKEDGIYRTVADTHITPAMAPDVGSQVLEGINPDELNRDASLSSASSTAREQTLGTATRRLEKTVNRDESFDLEAQDPQDLES</sequence>
<protein>
    <submittedName>
        <fullName evidence="3">Uncharacterized protein</fullName>
    </submittedName>
</protein>
<feature type="transmembrane region" description="Helical" evidence="2">
    <location>
        <begin position="15"/>
        <end position="37"/>
    </location>
</feature>
<comment type="caution">
    <text evidence="3">The sequence shown here is derived from an EMBL/GenBank/DDBJ whole genome shotgun (WGS) entry which is preliminary data.</text>
</comment>